<dbReference type="Gene3D" id="3.30.470.30">
    <property type="entry name" value="DNA ligase/mRNA capping enzyme"/>
    <property type="match status" value="1"/>
</dbReference>
<dbReference type="InterPro" id="IPR029710">
    <property type="entry name" value="LIG4"/>
</dbReference>
<dbReference type="SUPFAM" id="SSF56091">
    <property type="entry name" value="DNA ligase/mRNA capping enzyme, catalytic domain"/>
    <property type="match status" value="1"/>
</dbReference>
<comment type="similarity">
    <text evidence="1">Belongs to the ATP-dependent DNA ligase family.</text>
</comment>
<dbReference type="GO" id="GO:0006297">
    <property type="term" value="P:nucleotide-excision repair, DNA gap filling"/>
    <property type="evidence" value="ECO:0007669"/>
    <property type="project" value="TreeGrafter"/>
</dbReference>
<dbReference type="GO" id="GO:0005524">
    <property type="term" value="F:ATP binding"/>
    <property type="evidence" value="ECO:0007669"/>
    <property type="project" value="UniProtKB-KW"/>
</dbReference>
<evidence type="ECO:0000256" key="6">
    <source>
        <dbReference type="SAM" id="MobiDB-lite"/>
    </source>
</evidence>
<dbReference type="PANTHER" id="PTHR45997:SF2">
    <property type="entry name" value="ATP DEPENDENT DNA LIGASE DOMAIN PROTEIN (AFU_ORTHOLOGUE AFUA_5G02430)"/>
    <property type="match status" value="1"/>
</dbReference>
<organism evidence="8 9">
    <name type="scientific">Cladosporium halotolerans</name>
    <dbReference type="NCBI Taxonomy" id="1052096"/>
    <lineage>
        <taxon>Eukaryota</taxon>
        <taxon>Fungi</taxon>
        <taxon>Dikarya</taxon>
        <taxon>Ascomycota</taxon>
        <taxon>Pezizomycotina</taxon>
        <taxon>Dothideomycetes</taxon>
        <taxon>Dothideomycetidae</taxon>
        <taxon>Cladosporiales</taxon>
        <taxon>Cladosporiaceae</taxon>
        <taxon>Cladosporium</taxon>
    </lineage>
</organism>
<protein>
    <recommendedName>
        <fullName evidence="7">ATP-dependent DNA ligase family profile domain-containing protein</fullName>
    </recommendedName>
</protein>
<dbReference type="GeneID" id="96006709"/>
<feature type="compositionally biased region" description="Basic and acidic residues" evidence="6">
    <location>
        <begin position="703"/>
        <end position="714"/>
    </location>
</feature>
<dbReference type="GO" id="GO:0006303">
    <property type="term" value="P:double-strand break repair via nonhomologous end joining"/>
    <property type="evidence" value="ECO:0007669"/>
    <property type="project" value="TreeGrafter"/>
</dbReference>
<reference evidence="8 9" key="1">
    <citation type="journal article" date="2020" name="Microbiol. Resour. Announc.">
        <title>Draft Genome Sequence of a Cladosporium Species Isolated from the Mesophotic Ascidian Didemnum maculosum.</title>
        <authorList>
            <person name="Gioti A."/>
            <person name="Siaperas R."/>
            <person name="Nikolaivits E."/>
            <person name="Le Goff G."/>
            <person name="Ouazzani J."/>
            <person name="Kotoulas G."/>
            <person name="Topakas E."/>
        </authorList>
    </citation>
    <scope>NUCLEOTIDE SEQUENCE [LARGE SCALE GENOMIC DNA]</scope>
    <source>
        <strain evidence="8 9">TM138-S3</strain>
    </source>
</reference>
<dbReference type="GO" id="GO:0032807">
    <property type="term" value="C:DNA ligase IV complex"/>
    <property type="evidence" value="ECO:0007669"/>
    <property type="project" value="TreeGrafter"/>
</dbReference>
<keyword evidence="2" id="KW-0436">Ligase</keyword>
<feature type="compositionally biased region" description="Polar residues" evidence="6">
    <location>
        <begin position="715"/>
        <end position="729"/>
    </location>
</feature>
<dbReference type="PROSITE" id="PS50160">
    <property type="entry name" value="DNA_LIGASE_A3"/>
    <property type="match status" value="1"/>
</dbReference>
<keyword evidence="3" id="KW-0547">Nucleotide-binding</keyword>
<dbReference type="InterPro" id="IPR012308">
    <property type="entry name" value="DNA_ligase_ATP-dep_N"/>
</dbReference>
<dbReference type="InterPro" id="IPR036599">
    <property type="entry name" value="DNA_ligase_N_sf"/>
</dbReference>
<keyword evidence="9" id="KW-1185">Reference proteome</keyword>
<evidence type="ECO:0000259" key="7">
    <source>
        <dbReference type="PROSITE" id="PS50160"/>
    </source>
</evidence>
<dbReference type="Pfam" id="PF04675">
    <property type="entry name" value="DNA_ligase_A_N"/>
    <property type="match status" value="1"/>
</dbReference>
<dbReference type="RefSeq" id="XP_069229629.1">
    <property type="nucleotide sequence ID" value="XM_069373871.1"/>
</dbReference>
<sequence length="963" mass="108187">MPFPFAEVCTLFQRLENIEIRQPPLLPDEKAQQFRATTESWFKSHRSSLNRLSVEGATALLSAFLPEKRTDRVYGLQAPGLCRILARCLKLQAHRAKDLRAYTQPGRGDLAACLERVLDAGGPPALPVVTIEEVDDLLTILAGHSIFSDPNIPQLPVGSSETRDVMLANIFKRMTPNQGKWFLRLILKDLSPLRLDDHLILKSFHFLLPDLLRFQATFSSAIALLRGPLREYPERPDPRSERLLRKQAAPLIKPCVGTKVGRPNFTKARSIDHCLKMLGQQKWVLERKYDGEYCEVHVDLSKSPRPAECIKIFSKSGKDSTLDRVGIHNTLIRCLRLGHPDCKVKKRAILVGELFVWSDKEKEPMPFDKIRKYVTRSGVRIGTDEDSQRDPQEHLAIAFFDLLLLDDEVVMTKPIEQRRQWLREVYTKIEGRALGTQWKVADFSDSEKSKKILLQQFAASNASRCEGLVLKPCGVPYFALHSNIDGHRHGFVKLKSDYISEMGDEADFAVIGASYNAQERLKSGLRGVKWTHFHLGAMTNKEDVLRFGARAHFRVVGTIQQASCIPKPIFQIANILGTLSAATYKANEQPANFDISRPTNTSIDTIFNKPFVFEVLGAGFQKASNCDFYMLRHARVKKLHQDRSWKECISFAELQDQAKAVRAAPAGSESQETRRWIERLERKCRRKHEKDKSTTPASGESSTCRRTEHQRLQDRSSLPSSVASPTVSTEVRKPLANVTNNSVQSRSMDSQPHSGVSTAGVKRSSRLIEPTPCPSAKRPCVTQPSHATRVNHANNLLAAGVEGIHHTERTRHCSTSCPLSNATIYLTSCLRHTPYITQDLLPSHSCVALIPSLSHWDRASYSHSPLSTTVSESQSFPGLRKIVLVESKRVEATQETVDDVLALNGGQFVERVEVWDWRALESLAEGNGHDLGDRGWKWFVGATIWDEAAGGSVFVWSRTWNVG</sequence>
<dbReference type="InterPro" id="IPR012310">
    <property type="entry name" value="DNA_ligase_ATP-dep_cent"/>
</dbReference>
<comment type="caution">
    <text evidence="8">The sequence shown here is derived from an EMBL/GenBank/DDBJ whole genome shotgun (WGS) entry which is preliminary data.</text>
</comment>
<dbReference type="GO" id="GO:0003910">
    <property type="term" value="F:DNA ligase (ATP) activity"/>
    <property type="evidence" value="ECO:0007669"/>
    <property type="project" value="InterPro"/>
</dbReference>
<dbReference type="GO" id="GO:0006310">
    <property type="term" value="P:DNA recombination"/>
    <property type="evidence" value="ECO:0007669"/>
    <property type="project" value="InterPro"/>
</dbReference>
<feature type="compositionally biased region" description="Polar residues" evidence="6">
    <location>
        <begin position="737"/>
        <end position="757"/>
    </location>
</feature>
<dbReference type="PANTHER" id="PTHR45997">
    <property type="entry name" value="DNA LIGASE 4"/>
    <property type="match status" value="1"/>
</dbReference>
<dbReference type="Gene3D" id="1.10.3260.10">
    <property type="entry name" value="DNA ligase, ATP-dependent, N-terminal domain"/>
    <property type="match status" value="1"/>
</dbReference>
<feature type="region of interest" description="Disordered" evidence="6">
    <location>
        <begin position="685"/>
        <end position="782"/>
    </location>
</feature>
<accession>A0AB34KNA6</accession>
<dbReference type="Pfam" id="PF01068">
    <property type="entry name" value="DNA_ligase_A_M"/>
    <property type="match status" value="1"/>
</dbReference>
<evidence type="ECO:0000313" key="8">
    <source>
        <dbReference type="EMBL" id="KAL1586524.1"/>
    </source>
</evidence>
<keyword evidence="4" id="KW-0067">ATP-binding</keyword>
<name>A0AB34KNA6_9PEZI</name>
<evidence type="ECO:0000256" key="4">
    <source>
        <dbReference type="ARBA" id="ARBA00022840"/>
    </source>
</evidence>
<evidence type="ECO:0000313" key="9">
    <source>
        <dbReference type="Proteomes" id="UP000803884"/>
    </source>
</evidence>
<dbReference type="AlphaFoldDB" id="A0AB34KNA6"/>
<dbReference type="Proteomes" id="UP000803884">
    <property type="component" value="Unassembled WGS sequence"/>
</dbReference>
<proteinExistence type="inferred from homology"/>
<dbReference type="Gene3D" id="2.40.50.140">
    <property type="entry name" value="Nucleic acid-binding proteins"/>
    <property type="match status" value="1"/>
</dbReference>
<keyword evidence="5" id="KW-0539">Nucleus</keyword>
<feature type="domain" description="ATP-dependent DNA ligase family profile" evidence="7">
    <location>
        <begin position="388"/>
        <end position="539"/>
    </location>
</feature>
<dbReference type="GO" id="GO:0003677">
    <property type="term" value="F:DNA binding"/>
    <property type="evidence" value="ECO:0007669"/>
    <property type="project" value="InterPro"/>
</dbReference>
<evidence type="ECO:0000256" key="2">
    <source>
        <dbReference type="ARBA" id="ARBA00022598"/>
    </source>
</evidence>
<gene>
    <name evidence="8" type="ORF">WHR41_05266</name>
</gene>
<evidence type="ECO:0000256" key="5">
    <source>
        <dbReference type="ARBA" id="ARBA00023242"/>
    </source>
</evidence>
<evidence type="ECO:0000256" key="3">
    <source>
        <dbReference type="ARBA" id="ARBA00022741"/>
    </source>
</evidence>
<evidence type="ECO:0000256" key="1">
    <source>
        <dbReference type="ARBA" id="ARBA00007572"/>
    </source>
</evidence>
<dbReference type="InterPro" id="IPR012340">
    <property type="entry name" value="NA-bd_OB-fold"/>
</dbReference>
<dbReference type="EMBL" id="JAAQHG020000014">
    <property type="protein sequence ID" value="KAL1586524.1"/>
    <property type="molecule type" value="Genomic_DNA"/>
</dbReference>